<reference evidence="2" key="1">
    <citation type="submission" date="2019-12" db="EMBL/GenBank/DDBJ databases">
        <title>An insight into the sialome of adult female Ixodes ricinus ticks feeding for 6 days.</title>
        <authorList>
            <person name="Perner J."/>
            <person name="Ribeiro J.M.C."/>
        </authorList>
    </citation>
    <scope>NUCLEOTIDE SEQUENCE</scope>
    <source>
        <strain evidence="2">Semi-engorged</strain>
        <tissue evidence="2">Salivary glands</tissue>
    </source>
</reference>
<dbReference type="EMBL" id="GIFC01011593">
    <property type="protein sequence ID" value="MXU93676.1"/>
    <property type="molecule type" value="Transcribed_RNA"/>
</dbReference>
<protein>
    <submittedName>
        <fullName evidence="2">Putative secreted protein</fullName>
    </submittedName>
</protein>
<sequence length="150" mass="16647">MRRVAHHKGIARTQLPSTILVAEQEQRWVRQTPVPPYRTPQPDSRRKPEQTRDGHCNDSDPILCFMVTWRTAEARIPRPNKSAGARHMTQRHGSICVTSPNARPGGTGCRLLAESSAPKPINFGRMSTSATFPSTRLASTSGTVHEKTIL</sequence>
<proteinExistence type="predicted"/>
<accession>A0A6B0UVP7</accession>
<feature type="compositionally biased region" description="Basic and acidic residues" evidence="1">
    <location>
        <begin position="43"/>
        <end position="58"/>
    </location>
</feature>
<feature type="region of interest" description="Disordered" evidence="1">
    <location>
        <begin position="26"/>
        <end position="58"/>
    </location>
</feature>
<evidence type="ECO:0000256" key="1">
    <source>
        <dbReference type="SAM" id="MobiDB-lite"/>
    </source>
</evidence>
<evidence type="ECO:0000313" key="2">
    <source>
        <dbReference type="EMBL" id="MXU93676.1"/>
    </source>
</evidence>
<organism evidence="2">
    <name type="scientific">Ixodes ricinus</name>
    <name type="common">Common tick</name>
    <name type="synonym">Acarus ricinus</name>
    <dbReference type="NCBI Taxonomy" id="34613"/>
    <lineage>
        <taxon>Eukaryota</taxon>
        <taxon>Metazoa</taxon>
        <taxon>Ecdysozoa</taxon>
        <taxon>Arthropoda</taxon>
        <taxon>Chelicerata</taxon>
        <taxon>Arachnida</taxon>
        <taxon>Acari</taxon>
        <taxon>Parasitiformes</taxon>
        <taxon>Ixodida</taxon>
        <taxon>Ixodoidea</taxon>
        <taxon>Ixodidae</taxon>
        <taxon>Ixodinae</taxon>
        <taxon>Ixodes</taxon>
    </lineage>
</organism>
<dbReference type="AlphaFoldDB" id="A0A6B0UVP7"/>
<name>A0A6B0UVP7_IXORI</name>